<accession>A0A6S7IAA5</accession>
<name>A0A6S7IAA5_PARCT</name>
<sequence length="74" mass="8707">IAPRWRLNLVLGRFKAICYKIHSLLSMATIYKCDMFSNKLLNKRDEKVSQNFVCTNLEISSLQGPIVQKYNQWE</sequence>
<dbReference type="EMBL" id="CACRXK020008399">
    <property type="protein sequence ID" value="CAB4014666.1"/>
    <property type="molecule type" value="Genomic_DNA"/>
</dbReference>
<reference evidence="1" key="1">
    <citation type="submission" date="2020-04" db="EMBL/GenBank/DDBJ databases">
        <authorList>
            <person name="Alioto T."/>
            <person name="Alioto T."/>
            <person name="Gomez Garrido J."/>
        </authorList>
    </citation>
    <scope>NUCLEOTIDE SEQUENCE</scope>
    <source>
        <strain evidence="1">A484AB</strain>
    </source>
</reference>
<protein>
    <submittedName>
        <fullName evidence="1">Uncharacterized protein</fullName>
    </submittedName>
</protein>
<comment type="caution">
    <text evidence="1">The sequence shown here is derived from an EMBL/GenBank/DDBJ whole genome shotgun (WGS) entry which is preliminary data.</text>
</comment>
<dbReference type="Proteomes" id="UP001152795">
    <property type="component" value="Unassembled WGS sequence"/>
</dbReference>
<organism evidence="1 2">
    <name type="scientific">Paramuricea clavata</name>
    <name type="common">Red gorgonian</name>
    <name type="synonym">Violescent sea-whip</name>
    <dbReference type="NCBI Taxonomy" id="317549"/>
    <lineage>
        <taxon>Eukaryota</taxon>
        <taxon>Metazoa</taxon>
        <taxon>Cnidaria</taxon>
        <taxon>Anthozoa</taxon>
        <taxon>Octocorallia</taxon>
        <taxon>Malacalcyonacea</taxon>
        <taxon>Plexauridae</taxon>
        <taxon>Paramuricea</taxon>
    </lineage>
</organism>
<dbReference type="AlphaFoldDB" id="A0A6S7IAA5"/>
<proteinExistence type="predicted"/>
<gene>
    <name evidence="1" type="ORF">PACLA_8A034246</name>
</gene>
<evidence type="ECO:0000313" key="1">
    <source>
        <dbReference type="EMBL" id="CAB4014666.1"/>
    </source>
</evidence>
<keyword evidence="2" id="KW-1185">Reference proteome</keyword>
<feature type="non-terminal residue" evidence="1">
    <location>
        <position position="1"/>
    </location>
</feature>
<evidence type="ECO:0000313" key="2">
    <source>
        <dbReference type="Proteomes" id="UP001152795"/>
    </source>
</evidence>
<feature type="non-terminal residue" evidence="1">
    <location>
        <position position="74"/>
    </location>
</feature>